<name>A0A3P7LPM9_STRVU</name>
<sequence length="268" mass="30305">MLKGLASILFYRLIKEVENLQDCSVLIPLYKVGREELLEKLSEHFSEPISMSSQRLAIRRVCGLRGGEFSDEADTTARIRTSQRQAKSVLAALKRMSQPTVVVDLSIRDDYKDVIAENLVTVPYSDHSSKLEICSFLSRLKFGELVPTGAPMKSSTAEELMKLSREKITCPTGDDIQTNMDARPIELGQTEAITATPPLLKFDYSCLEPKKLDVFKTEGVDLLKFVSFTDLGRFGKVRIKAFEFRSDKSEVFSHLYFIIIFFFALNSH</sequence>
<keyword evidence="3" id="KW-1185">Reference proteome</keyword>
<dbReference type="InterPro" id="IPR011084">
    <property type="entry name" value="DRMBL"/>
</dbReference>
<protein>
    <recommendedName>
        <fullName evidence="1">DNA repair metallo-beta-lactamase domain-containing protein</fullName>
    </recommendedName>
</protein>
<gene>
    <name evidence="2" type="ORF">SVUK_LOCUS16090</name>
</gene>
<accession>A0A3P7LPM9</accession>
<evidence type="ECO:0000313" key="2">
    <source>
        <dbReference type="EMBL" id="VDM81092.1"/>
    </source>
</evidence>
<evidence type="ECO:0000259" key="1">
    <source>
        <dbReference type="Pfam" id="PF07522"/>
    </source>
</evidence>
<dbReference type="EMBL" id="UYYB01111375">
    <property type="protein sequence ID" value="VDM81092.1"/>
    <property type="molecule type" value="Genomic_DNA"/>
</dbReference>
<dbReference type="Gene3D" id="3.40.50.12650">
    <property type="match status" value="1"/>
</dbReference>
<dbReference type="Proteomes" id="UP000270094">
    <property type="component" value="Unassembled WGS sequence"/>
</dbReference>
<reference evidence="2 3" key="1">
    <citation type="submission" date="2018-11" db="EMBL/GenBank/DDBJ databases">
        <authorList>
            <consortium name="Pathogen Informatics"/>
        </authorList>
    </citation>
    <scope>NUCLEOTIDE SEQUENCE [LARGE SCALE GENOMIC DNA]</scope>
</reference>
<proteinExistence type="predicted"/>
<dbReference type="Pfam" id="PF07522">
    <property type="entry name" value="DRMBL"/>
    <property type="match status" value="1"/>
</dbReference>
<dbReference type="OrthoDB" id="262529at2759"/>
<organism evidence="2 3">
    <name type="scientific">Strongylus vulgaris</name>
    <name type="common">Blood worm</name>
    <dbReference type="NCBI Taxonomy" id="40348"/>
    <lineage>
        <taxon>Eukaryota</taxon>
        <taxon>Metazoa</taxon>
        <taxon>Ecdysozoa</taxon>
        <taxon>Nematoda</taxon>
        <taxon>Chromadorea</taxon>
        <taxon>Rhabditida</taxon>
        <taxon>Rhabditina</taxon>
        <taxon>Rhabditomorpha</taxon>
        <taxon>Strongyloidea</taxon>
        <taxon>Strongylidae</taxon>
        <taxon>Strongylus</taxon>
    </lineage>
</organism>
<evidence type="ECO:0000313" key="3">
    <source>
        <dbReference type="Proteomes" id="UP000270094"/>
    </source>
</evidence>
<feature type="domain" description="DNA repair metallo-beta-lactamase" evidence="1">
    <location>
        <begin position="69"/>
        <end position="148"/>
    </location>
</feature>
<dbReference type="AlphaFoldDB" id="A0A3P7LPM9"/>